<keyword evidence="1" id="KW-0677">Repeat</keyword>
<evidence type="ECO:0000313" key="4">
    <source>
        <dbReference type="Proteomes" id="UP000290189"/>
    </source>
</evidence>
<dbReference type="Gene3D" id="3.30.710.10">
    <property type="entry name" value="Potassium Channel Kv1.1, Chain A"/>
    <property type="match status" value="1"/>
</dbReference>
<protein>
    <submittedName>
        <fullName evidence="3">Uncharacterized protein</fullName>
    </submittedName>
</protein>
<evidence type="ECO:0000256" key="1">
    <source>
        <dbReference type="ARBA" id="ARBA00022737"/>
    </source>
</evidence>
<sequence>MSSIDRRTLLRLALPIQLAMVVMLAGSLVDAVTLQSKEGVRYYNVRTADAVGESKLLAAMIACDNDTIPLPNVSDRELNLIVRFIKAASAKTVRSVNGTEVEEDGVPQWAKNNLVKMELQAQCDLLTSANYLAMGRLMNCIASVTRPWKTISTMRNMLPVVDTFWFVVNNTPGMKLLRRLNMTGQEEEIVKEIPDLIAYGSGNISMINGSPWRTYTNILHGAVRRKLIPVVELLLHVPGINANVRDEEHLTPLHWAATVGSREVTALLLRAPDLDHDVDVDAKDRQGYTALRLANDGRHFDIVDLIEARIDQIRPRLSLKTLFTRAWKSLFSSFC</sequence>
<dbReference type="PANTHER" id="PTHR24198:SF165">
    <property type="entry name" value="ANKYRIN REPEAT-CONTAINING PROTEIN-RELATED"/>
    <property type="match status" value="1"/>
</dbReference>
<geneLocation type="mitochondrion" evidence="3"/>
<gene>
    <name evidence="3" type="ORF">PLBR_LOCUS8801</name>
</gene>
<dbReference type="Pfam" id="PF12796">
    <property type="entry name" value="Ank_2"/>
    <property type="match status" value="1"/>
</dbReference>
<keyword evidence="2" id="KW-0040">ANK repeat</keyword>
<keyword evidence="3" id="KW-0496">Mitochondrion</keyword>
<evidence type="ECO:0000313" key="3">
    <source>
        <dbReference type="EMBL" id="SPR01586.1"/>
    </source>
</evidence>
<dbReference type="InterPro" id="IPR036770">
    <property type="entry name" value="Ankyrin_rpt-contain_sf"/>
</dbReference>
<proteinExistence type="predicted"/>
<accession>A0A3P3YMX0</accession>
<dbReference type="InterPro" id="IPR011333">
    <property type="entry name" value="SKP1/BTB/POZ_sf"/>
</dbReference>
<dbReference type="PANTHER" id="PTHR24198">
    <property type="entry name" value="ANKYRIN REPEAT AND PROTEIN KINASE DOMAIN-CONTAINING PROTEIN"/>
    <property type="match status" value="1"/>
</dbReference>
<dbReference type="AlphaFoldDB" id="A0A3P3YMX0"/>
<dbReference type="Proteomes" id="UP000290189">
    <property type="component" value="Unassembled WGS sequence"/>
</dbReference>
<dbReference type="Gene3D" id="1.25.40.20">
    <property type="entry name" value="Ankyrin repeat-containing domain"/>
    <property type="match status" value="1"/>
</dbReference>
<name>A0A3P3YMX0_PLABS</name>
<dbReference type="SUPFAM" id="SSF48403">
    <property type="entry name" value="Ankyrin repeat"/>
    <property type="match status" value="1"/>
</dbReference>
<dbReference type="InterPro" id="IPR002110">
    <property type="entry name" value="Ankyrin_rpt"/>
</dbReference>
<evidence type="ECO:0000256" key="2">
    <source>
        <dbReference type="ARBA" id="ARBA00023043"/>
    </source>
</evidence>
<reference evidence="3 4" key="1">
    <citation type="submission" date="2018-03" db="EMBL/GenBank/DDBJ databases">
        <authorList>
            <person name="Fogelqvist J."/>
        </authorList>
    </citation>
    <scope>NUCLEOTIDE SEQUENCE [LARGE SCALE GENOMIC DNA]</scope>
</reference>
<organism evidence="3 4">
    <name type="scientific">Plasmodiophora brassicae</name>
    <name type="common">Clubroot disease agent</name>
    <dbReference type="NCBI Taxonomy" id="37360"/>
    <lineage>
        <taxon>Eukaryota</taxon>
        <taxon>Sar</taxon>
        <taxon>Rhizaria</taxon>
        <taxon>Endomyxa</taxon>
        <taxon>Phytomyxea</taxon>
        <taxon>Plasmodiophorida</taxon>
        <taxon>Plasmodiophoridae</taxon>
        <taxon>Plasmodiophora</taxon>
    </lineage>
</organism>
<dbReference type="EMBL" id="OVEO01000018">
    <property type="protein sequence ID" value="SPR01586.1"/>
    <property type="molecule type" value="Genomic_DNA"/>
</dbReference>